<evidence type="ECO:0000313" key="7">
    <source>
        <dbReference type="EMBL" id="MST82636.1"/>
    </source>
</evidence>
<dbReference type="Pfam" id="PF00107">
    <property type="entry name" value="ADH_zinc_N"/>
    <property type="match status" value="1"/>
</dbReference>
<dbReference type="Gene3D" id="3.40.50.720">
    <property type="entry name" value="NAD(P)-binding Rossmann-like Domain"/>
    <property type="match status" value="1"/>
</dbReference>
<comment type="cofactor">
    <cofactor evidence="4">
        <name>Zn(2+)</name>
        <dbReference type="ChEBI" id="CHEBI:29105"/>
    </cofactor>
</comment>
<sequence>MEMNSANIEEIVKQVLAGMSGTSAAAPASAPVSAGQVPKTAHVAMLTALGHYDVKEFPIPEVGDDDILVRVEGTGICGTDQHEFKKDPFGLIPVALGHEGTGEIVKLGKNVTKDSAGKPVKVGDKVVTCMMFQDDPDITMFDLNKKNVGAADVYGLIPDDETHLNGWFSDYIFLKGSRGTTFFNVSDMDLKSRIIIEPAAVLVHAVERAKTTGILRFNSRVVVQGVGPIGLLCVAVLRTMGIENITTVDGNDARLEFSKKFGATHTVNFMQYKGIDNLAKAVADTFDGHLADFAFQCTGSPVAHSNIYHFVRNGGGLCELGFFINNGDATINPHFDLCSKEINLVGSWVYTLRDYATTFDFLKRAKEIGIPVTDLITDAFPLDKINEAHEFALAQKGLKVAVTNVPLDGNTNNH</sequence>
<keyword evidence="8" id="KW-1185">Reference proteome</keyword>
<dbReference type="SUPFAM" id="SSF51735">
    <property type="entry name" value="NAD(P)-binding Rossmann-fold domains"/>
    <property type="match status" value="1"/>
</dbReference>
<keyword evidence="1 4" id="KW-0479">Metal-binding</keyword>
<dbReference type="PROSITE" id="PS00059">
    <property type="entry name" value="ADH_ZINC"/>
    <property type="match status" value="1"/>
</dbReference>
<dbReference type="PANTHER" id="PTHR43401:SF2">
    <property type="entry name" value="L-THREONINE 3-DEHYDROGENASE"/>
    <property type="match status" value="1"/>
</dbReference>
<reference evidence="7 8" key="1">
    <citation type="submission" date="2019-08" db="EMBL/GenBank/DDBJ databases">
        <title>In-depth cultivation of the pig gut microbiome towards novel bacterial diversity and tailored functional studies.</title>
        <authorList>
            <person name="Wylensek D."/>
            <person name="Hitch T.C.A."/>
            <person name="Clavel T."/>
        </authorList>
    </citation>
    <scope>NUCLEOTIDE SEQUENCE [LARGE SCALE GENOMIC DNA]</scope>
    <source>
        <strain evidence="7 8">Oil+RF-744-WCA-WT-13</strain>
    </source>
</reference>
<dbReference type="InterPro" id="IPR050129">
    <property type="entry name" value="Zn_alcohol_dh"/>
</dbReference>
<dbReference type="InterPro" id="IPR036291">
    <property type="entry name" value="NAD(P)-bd_dom_sf"/>
</dbReference>
<dbReference type="InterPro" id="IPR002328">
    <property type="entry name" value="ADH_Zn_CS"/>
</dbReference>
<dbReference type="Gene3D" id="3.90.180.10">
    <property type="entry name" value="Medium-chain alcohol dehydrogenases, catalytic domain"/>
    <property type="match status" value="1"/>
</dbReference>
<dbReference type="InterPro" id="IPR011032">
    <property type="entry name" value="GroES-like_sf"/>
</dbReference>
<dbReference type="AlphaFoldDB" id="A0A7X2P9H3"/>
<organism evidence="7 8">
    <name type="scientific">Bilifractor porci</name>
    <dbReference type="NCBI Taxonomy" id="2606636"/>
    <lineage>
        <taxon>Bacteria</taxon>
        <taxon>Bacillati</taxon>
        <taxon>Bacillota</taxon>
        <taxon>Clostridia</taxon>
        <taxon>Lachnospirales</taxon>
        <taxon>Lachnospiraceae</taxon>
        <taxon>Bilifractor</taxon>
    </lineage>
</organism>
<keyword evidence="2 4" id="KW-0862">Zinc</keyword>
<dbReference type="InterPro" id="IPR013154">
    <property type="entry name" value="ADH-like_N"/>
</dbReference>
<proteinExistence type="inferred from homology"/>
<dbReference type="GO" id="GO:0008270">
    <property type="term" value="F:zinc ion binding"/>
    <property type="evidence" value="ECO:0007669"/>
    <property type="project" value="InterPro"/>
</dbReference>
<protein>
    <submittedName>
        <fullName evidence="7">Zinc-binding dehydrogenase</fullName>
    </submittedName>
</protein>
<comment type="caution">
    <text evidence="7">The sequence shown here is derived from an EMBL/GenBank/DDBJ whole genome shotgun (WGS) entry which is preliminary data.</text>
</comment>
<evidence type="ECO:0000259" key="6">
    <source>
        <dbReference type="Pfam" id="PF08240"/>
    </source>
</evidence>
<evidence type="ECO:0000256" key="3">
    <source>
        <dbReference type="ARBA" id="ARBA00023002"/>
    </source>
</evidence>
<dbReference type="PANTHER" id="PTHR43401">
    <property type="entry name" value="L-THREONINE 3-DEHYDROGENASE"/>
    <property type="match status" value="1"/>
</dbReference>
<dbReference type="InterPro" id="IPR013149">
    <property type="entry name" value="ADH-like_C"/>
</dbReference>
<evidence type="ECO:0000256" key="4">
    <source>
        <dbReference type="RuleBase" id="RU361277"/>
    </source>
</evidence>
<dbReference type="GO" id="GO:0016491">
    <property type="term" value="F:oxidoreductase activity"/>
    <property type="evidence" value="ECO:0007669"/>
    <property type="project" value="UniProtKB-KW"/>
</dbReference>
<keyword evidence="3" id="KW-0560">Oxidoreductase</keyword>
<dbReference type="RefSeq" id="WP_154458540.1">
    <property type="nucleotide sequence ID" value="NZ_VUMV01000007.1"/>
</dbReference>
<evidence type="ECO:0000256" key="1">
    <source>
        <dbReference type="ARBA" id="ARBA00022723"/>
    </source>
</evidence>
<evidence type="ECO:0000313" key="8">
    <source>
        <dbReference type="Proteomes" id="UP000466864"/>
    </source>
</evidence>
<feature type="domain" description="Alcohol dehydrogenase-like N-terminal" evidence="6">
    <location>
        <begin position="63"/>
        <end position="173"/>
    </location>
</feature>
<feature type="domain" description="Alcohol dehydrogenase-like C-terminal" evidence="5">
    <location>
        <begin position="228"/>
        <end position="363"/>
    </location>
</feature>
<dbReference type="Proteomes" id="UP000466864">
    <property type="component" value="Unassembled WGS sequence"/>
</dbReference>
<evidence type="ECO:0000259" key="5">
    <source>
        <dbReference type="Pfam" id="PF00107"/>
    </source>
</evidence>
<accession>A0A7X2P9H3</accession>
<gene>
    <name evidence="7" type="ORF">FYJ60_09935</name>
</gene>
<comment type="similarity">
    <text evidence="4">Belongs to the zinc-containing alcohol dehydrogenase family.</text>
</comment>
<dbReference type="Pfam" id="PF08240">
    <property type="entry name" value="ADH_N"/>
    <property type="match status" value="1"/>
</dbReference>
<dbReference type="EMBL" id="VUMV01000007">
    <property type="protein sequence ID" value="MST82636.1"/>
    <property type="molecule type" value="Genomic_DNA"/>
</dbReference>
<name>A0A7X2P9H3_9FIRM</name>
<evidence type="ECO:0000256" key="2">
    <source>
        <dbReference type="ARBA" id="ARBA00022833"/>
    </source>
</evidence>
<dbReference type="SUPFAM" id="SSF50129">
    <property type="entry name" value="GroES-like"/>
    <property type="match status" value="1"/>
</dbReference>